<gene>
    <name evidence="1" type="ORF">L3X38_001497</name>
</gene>
<protein>
    <submittedName>
        <fullName evidence="1">Uncharacterized protein</fullName>
    </submittedName>
</protein>
<dbReference type="EMBL" id="JAJFAZ020000001">
    <property type="protein sequence ID" value="KAI5348610.1"/>
    <property type="molecule type" value="Genomic_DNA"/>
</dbReference>
<accession>A0AAD4ZJW4</accession>
<organism evidence="1 2">
    <name type="scientific">Prunus dulcis</name>
    <name type="common">Almond</name>
    <name type="synonym">Amygdalus dulcis</name>
    <dbReference type="NCBI Taxonomy" id="3755"/>
    <lineage>
        <taxon>Eukaryota</taxon>
        <taxon>Viridiplantae</taxon>
        <taxon>Streptophyta</taxon>
        <taxon>Embryophyta</taxon>
        <taxon>Tracheophyta</taxon>
        <taxon>Spermatophyta</taxon>
        <taxon>Magnoliopsida</taxon>
        <taxon>eudicotyledons</taxon>
        <taxon>Gunneridae</taxon>
        <taxon>Pentapetalae</taxon>
        <taxon>rosids</taxon>
        <taxon>fabids</taxon>
        <taxon>Rosales</taxon>
        <taxon>Rosaceae</taxon>
        <taxon>Amygdaloideae</taxon>
        <taxon>Amygdaleae</taxon>
        <taxon>Prunus</taxon>
    </lineage>
</organism>
<proteinExistence type="predicted"/>
<reference evidence="1 2" key="1">
    <citation type="journal article" date="2022" name="G3 (Bethesda)">
        <title>Whole-genome sequence and methylome profiling of the almond [Prunus dulcis (Mill.) D.A. Webb] cultivar 'Nonpareil'.</title>
        <authorList>
            <person name="D'Amico-Willman K.M."/>
            <person name="Ouma W.Z."/>
            <person name="Meulia T."/>
            <person name="Sideli G.M."/>
            <person name="Gradziel T.M."/>
            <person name="Fresnedo-Ramirez J."/>
        </authorList>
    </citation>
    <scope>NUCLEOTIDE SEQUENCE [LARGE SCALE GENOMIC DNA]</scope>
    <source>
        <strain evidence="1">Clone GOH B32 T37-40</strain>
    </source>
</reference>
<sequence length="75" mass="8413">MLDFAKEVVRVEIDQERRIGASEELVQGSYDGVQDGLLELSRGRGNGVVTTLIIEKVVDTNILWMPRSLRGEIIQ</sequence>
<evidence type="ECO:0000313" key="2">
    <source>
        <dbReference type="Proteomes" id="UP001054821"/>
    </source>
</evidence>
<evidence type="ECO:0000313" key="1">
    <source>
        <dbReference type="EMBL" id="KAI5348610.1"/>
    </source>
</evidence>
<name>A0AAD4ZJW4_PRUDU</name>
<dbReference type="AlphaFoldDB" id="A0AAD4ZJW4"/>
<comment type="caution">
    <text evidence="1">The sequence shown here is derived from an EMBL/GenBank/DDBJ whole genome shotgun (WGS) entry which is preliminary data.</text>
</comment>
<dbReference type="Proteomes" id="UP001054821">
    <property type="component" value="Chromosome 1"/>
</dbReference>
<keyword evidence="2" id="KW-1185">Reference proteome</keyword>